<feature type="transmembrane region" description="Helical" evidence="1">
    <location>
        <begin position="56"/>
        <end position="80"/>
    </location>
</feature>
<dbReference type="AlphaFoldDB" id="A0A6V8HAX6"/>
<comment type="caution">
    <text evidence="3">The sequence shown here is derived from an EMBL/GenBank/DDBJ whole genome shotgun (WGS) entry which is preliminary data.</text>
</comment>
<evidence type="ECO:0000313" key="4">
    <source>
        <dbReference type="Proteomes" id="UP000053095"/>
    </source>
</evidence>
<dbReference type="PANTHER" id="PTHR38794:SF1">
    <property type="entry name" value="INTEGRAL MEMBRANE PROTEIN"/>
    <property type="match status" value="1"/>
</dbReference>
<proteinExistence type="predicted"/>
<keyword evidence="1" id="KW-0472">Membrane</keyword>
<evidence type="ECO:0000259" key="2">
    <source>
        <dbReference type="Pfam" id="PF20684"/>
    </source>
</evidence>
<dbReference type="Proteomes" id="UP000053095">
    <property type="component" value="Unassembled WGS sequence"/>
</dbReference>
<dbReference type="PANTHER" id="PTHR38794">
    <property type="entry name" value="INTEGRAL MEMBRANE PROTEIN"/>
    <property type="match status" value="1"/>
</dbReference>
<organism evidence="3 4">
    <name type="scientific">Talaromyces pinophilus</name>
    <name type="common">Penicillium pinophilum</name>
    <dbReference type="NCBI Taxonomy" id="128442"/>
    <lineage>
        <taxon>Eukaryota</taxon>
        <taxon>Fungi</taxon>
        <taxon>Dikarya</taxon>
        <taxon>Ascomycota</taxon>
        <taxon>Pezizomycotina</taxon>
        <taxon>Eurotiomycetes</taxon>
        <taxon>Eurotiomycetidae</taxon>
        <taxon>Eurotiales</taxon>
        <taxon>Trichocomaceae</taxon>
        <taxon>Talaromyces</taxon>
        <taxon>Talaromyces sect. Talaromyces</taxon>
    </lineage>
</organism>
<keyword evidence="1" id="KW-0812">Transmembrane</keyword>
<keyword evidence="4" id="KW-1185">Reference proteome</keyword>
<gene>
    <name evidence="3" type="ORF">TCE0_033r09184</name>
</gene>
<dbReference type="InterPro" id="IPR049326">
    <property type="entry name" value="Rhodopsin_dom_fungi"/>
</dbReference>
<evidence type="ECO:0000256" key="1">
    <source>
        <dbReference type="SAM" id="Phobius"/>
    </source>
</evidence>
<evidence type="ECO:0000313" key="3">
    <source>
        <dbReference type="EMBL" id="GAM38451.1"/>
    </source>
</evidence>
<feature type="transmembrane region" description="Helical" evidence="1">
    <location>
        <begin position="92"/>
        <end position="111"/>
    </location>
</feature>
<sequence length="263" mass="29251">MFVRSITAVPLDHKVAMGLMVFTWGWAISFLVTGALQCKPPEPWNYQGKNCFNQRIWNDFFSIGDILTDVGIVIYTMVIIARIRTKLSMRMGLAIVFGMRVLVIAAIVVHITTLNASFAANDNTYESWIATIASQVAICMSNVTACSPQFKPFLESLQSSGMRLDTLTIKTCPQTGNGTTVSHVGSRGISFGIRSITGRGKRNENMPYVKTVVTANPNAAPDWDESSQNSQSRIIRETRTWTVVEERREDRRHAHFAEPAESA</sequence>
<reference evidence="4" key="1">
    <citation type="journal article" date="2015" name="Genome Announc.">
        <title>Draft genome sequence of Talaromyces cellulolyticus strain Y-94, a source of lignocellulosic biomass-degrading enzymes.</title>
        <authorList>
            <person name="Fujii T."/>
            <person name="Koike H."/>
            <person name="Sawayama S."/>
            <person name="Yano S."/>
            <person name="Inoue H."/>
        </authorList>
    </citation>
    <scope>NUCLEOTIDE SEQUENCE [LARGE SCALE GENOMIC DNA]</scope>
    <source>
        <strain evidence="4">Y-94</strain>
    </source>
</reference>
<keyword evidence="1" id="KW-1133">Transmembrane helix</keyword>
<accession>A0A6V8HAX6</accession>
<dbReference type="EMBL" id="DF933829">
    <property type="protein sequence ID" value="GAM38451.1"/>
    <property type="molecule type" value="Genomic_DNA"/>
</dbReference>
<protein>
    <recommendedName>
        <fullName evidence="2">Rhodopsin domain-containing protein</fullName>
    </recommendedName>
</protein>
<feature type="transmembrane region" description="Helical" evidence="1">
    <location>
        <begin position="15"/>
        <end position="36"/>
    </location>
</feature>
<feature type="domain" description="Rhodopsin" evidence="2">
    <location>
        <begin position="15"/>
        <end position="155"/>
    </location>
</feature>
<name>A0A6V8HAX6_TALPI</name>
<dbReference type="Pfam" id="PF20684">
    <property type="entry name" value="Fung_rhodopsin"/>
    <property type="match status" value="1"/>
</dbReference>